<accession>A0A7X0RFX8</accession>
<reference evidence="1 2" key="1">
    <citation type="submission" date="2020-08" db="EMBL/GenBank/DDBJ databases">
        <authorList>
            <person name="Seo M.-J."/>
        </authorList>
    </citation>
    <scope>NUCLEOTIDE SEQUENCE [LARGE SCALE GENOMIC DNA]</scope>
    <source>
        <strain evidence="1 2">KIGAM211</strain>
    </source>
</reference>
<dbReference type="EMBL" id="JACKXE010000001">
    <property type="protein sequence ID" value="MBB6626299.1"/>
    <property type="molecule type" value="Genomic_DNA"/>
</dbReference>
<name>A0A7X0RFX8_9ACTN</name>
<evidence type="ECO:0000313" key="2">
    <source>
        <dbReference type="Proteomes" id="UP000523955"/>
    </source>
</evidence>
<keyword evidence="2" id="KW-1185">Reference proteome</keyword>
<proteinExistence type="predicted"/>
<evidence type="ECO:0000313" key="1">
    <source>
        <dbReference type="EMBL" id="MBB6626299.1"/>
    </source>
</evidence>
<gene>
    <name evidence="1" type="ORF">H5V45_03085</name>
</gene>
<sequence>MTRRSAMVKVWEWARSSHVRAVDNARAASTELSRRRVEREDVELFLAALEPRPVVTQRPAFHA</sequence>
<dbReference type="AlphaFoldDB" id="A0A7X0RFX8"/>
<protein>
    <submittedName>
        <fullName evidence="1">Uncharacterized protein</fullName>
    </submittedName>
</protein>
<comment type="caution">
    <text evidence="1">The sequence shown here is derived from an EMBL/GenBank/DDBJ whole genome shotgun (WGS) entry which is preliminary data.</text>
</comment>
<dbReference type="RefSeq" id="WP_185251590.1">
    <property type="nucleotide sequence ID" value="NZ_JACKXE010000001.1"/>
</dbReference>
<organism evidence="1 2">
    <name type="scientific">Nocardioides luti</name>
    <dbReference type="NCBI Taxonomy" id="2761101"/>
    <lineage>
        <taxon>Bacteria</taxon>
        <taxon>Bacillati</taxon>
        <taxon>Actinomycetota</taxon>
        <taxon>Actinomycetes</taxon>
        <taxon>Propionibacteriales</taxon>
        <taxon>Nocardioidaceae</taxon>
        <taxon>Nocardioides</taxon>
    </lineage>
</organism>
<dbReference type="Proteomes" id="UP000523955">
    <property type="component" value="Unassembled WGS sequence"/>
</dbReference>